<reference evidence="2" key="1">
    <citation type="submission" date="2011-07" db="EMBL/GenBank/DDBJ databases">
        <authorList>
            <consortium name="Caenorhabditis brenneri Sequencing and Analysis Consortium"/>
            <person name="Wilson R.K."/>
        </authorList>
    </citation>
    <scope>NUCLEOTIDE SEQUENCE [LARGE SCALE GENOMIC DNA]</scope>
    <source>
        <strain evidence="2">PB2801</strain>
    </source>
</reference>
<keyword evidence="2" id="KW-1185">Reference proteome</keyword>
<gene>
    <name evidence="1" type="ORF">CAEBREN_17648</name>
</gene>
<dbReference type="InParanoid" id="G0MSP5"/>
<organism evidence="2">
    <name type="scientific">Caenorhabditis brenneri</name>
    <name type="common">Nematode worm</name>
    <dbReference type="NCBI Taxonomy" id="135651"/>
    <lineage>
        <taxon>Eukaryota</taxon>
        <taxon>Metazoa</taxon>
        <taxon>Ecdysozoa</taxon>
        <taxon>Nematoda</taxon>
        <taxon>Chromadorea</taxon>
        <taxon>Rhabditida</taxon>
        <taxon>Rhabditina</taxon>
        <taxon>Rhabditomorpha</taxon>
        <taxon>Rhabditoidea</taxon>
        <taxon>Rhabditidae</taxon>
        <taxon>Peloderinae</taxon>
        <taxon>Caenorhabditis</taxon>
    </lineage>
</organism>
<sequence>MLKNTRKTFFGNI</sequence>
<name>G0MSP5_CAEBE</name>
<dbReference type="Proteomes" id="UP000008068">
    <property type="component" value="Unassembled WGS sequence"/>
</dbReference>
<evidence type="ECO:0000313" key="1">
    <source>
        <dbReference type="EMBL" id="EGT43189.1"/>
    </source>
</evidence>
<accession>G0MSP5</accession>
<evidence type="ECO:0000313" key="2">
    <source>
        <dbReference type="Proteomes" id="UP000008068"/>
    </source>
</evidence>
<dbReference type="EMBL" id="GL379810">
    <property type="protein sequence ID" value="EGT43189.1"/>
    <property type="molecule type" value="Genomic_DNA"/>
</dbReference>
<proteinExistence type="predicted"/>
<protein>
    <submittedName>
        <fullName evidence="1">Uncharacterized protein</fullName>
    </submittedName>
</protein>